<feature type="compositionally biased region" description="Polar residues" evidence="1">
    <location>
        <begin position="468"/>
        <end position="477"/>
    </location>
</feature>
<organism evidence="2 3">
    <name type="scientific">Actinidia rufa</name>
    <dbReference type="NCBI Taxonomy" id="165716"/>
    <lineage>
        <taxon>Eukaryota</taxon>
        <taxon>Viridiplantae</taxon>
        <taxon>Streptophyta</taxon>
        <taxon>Embryophyta</taxon>
        <taxon>Tracheophyta</taxon>
        <taxon>Spermatophyta</taxon>
        <taxon>Magnoliopsida</taxon>
        <taxon>eudicotyledons</taxon>
        <taxon>Gunneridae</taxon>
        <taxon>Pentapetalae</taxon>
        <taxon>asterids</taxon>
        <taxon>Ericales</taxon>
        <taxon>Actinidiaceae</taxon>
        <taxon>Actinidia</taxon>
    </lineage>
</organism>
<feature type="region of interest" description="Disordered" evidence="1">
    <location>
        <begin position="575"/>
        <end position="842"/>
    </location>
</feature>
<feature type="compositionally biased region" description="Basic and acidic residues" evidence="1">
    <location>
        <begin position="635"/>
        <end position="646"/>
    </location>
</feature>
<gene>
    <name evidence="2" type="ORF">Acr_07g0016340</name>
</gene>
<feature type="compositionally biased region" description="Basic and acidic residues" evidence="1">
    <location>
        <begin position="522"/>
        <end position="536"/>
    </location>
</feature>
<evidence type="ECO:0000256" key="1">
    <source>
        <dbReference type="SAM" id="MobiDB-lite"/>
    </source>
</evidence>
<dbReference type="Pfam" id="PF15996">
    <property type="entry name" value="PNISR"/>
    <property type="match status" value="1"/>
</dbReference>
<reference evidence="2 3" key="1">
    <citation type="submission" date="2019-07" db="EMBL/GenBank/DDBJ databases">
        <title>De Novo Assembly of kiwifruit Actinidia rufa.</title>
        <authorList>
            <person name="Sugita-Konishi S."/>
            <person name="Sato K."/>
            <person name="Mori E."/>
            <person name="Abe Y."/>
            <person name="Kisaki G."/>
            <person name="Hamano K."/>
            <person name="Suezawa K."/>
            <person name="Otani M."/>
            <person name="Fukuda T."/>
            <person name="Manabe T."/>
            <person name="Gomi K."/>
            <person name="Tabuchi M."/>
            <person name="Akimitsu K."/>
            <person name="Kataoka I."/>
        </authorList>
    </citation>
    <scope>NUCLEOTIDE SEQUENCE [LARGE SCALE GENOMIC DNA]</scope>
    <source>
        <strain evidence="3">cv. Fuchu</strain>
    </source>
</reference>
<sequence>MAAHHNEEDWAAKARAWAAAKATTDYQPSQSQFAQVGRFEDQSYQQYPPPAAPSYRPPIVQLQESAFISSGQSSLVPDEHVAYTARDGILAGDSTAVFHHQESSPTSSSVHLQEVPSSYSSVTGIKEAGDQNGKFYKSFPLTIDSNQGQHQVHPPLSAVGRPVSMEQPHYAVGNQSADASFDLSDQPLVFSHRFNHNHDQLTQPSYMRTDSGPIAAAPSNHTWTSPAMPGSVYPPIPPVLQSRQQHDSSIAVPSPVPGNSAPLFGRMPGPSFQPTIPSAGASFGIGAGGGLHQTTAFPGDVYGASSVPERPKKAPVPNWLREEIIKNKAVIVNSASEHPKEETESIEDEAIDKSLGKADQADSKSIDSSKSTEEEDDDEDYVEAARTARINQEIKRILTEVLLKVTDELFDEIATKVLSEDDITVEVDQNVVASNHKLSPSAPSVLTPKASAKVLLPAKAEVTENELDNGTSTSSSPGDVLGLASYASDDEDDNSTAHQQPSTRKLSGDKHAVENGSSQVETEGHSKGLRNVEGDTGKIVPNTAAIHEAAMVNELSENKIGGGSSAGNVAYRYSSKTESGADEDVDNFHGENRTENTDASRPNHSVAEKVMKTEMPLENISAKKSGTDDSQGIEARNKQDKNDVRVTKRSSSGKDIVKEVDSSEDRTDEREDDKRRRQEERHVKKERTDDRNGSKERMKEQGGKSEEKSRESDSRKRSNHPDVKEDRKGKERDRRANTEEDGDRRRDRTKDEKGERSGHKLASESSRHRRRRDSSDESSDDSKRKLHSKRRNLSPSPNRSRRRQDLRSPHSKHSQRRHSPYSSLETTRGERLRSRSPVRRQR</sequence>
<keyword evidence="3" id="KW-1185">Reference proteome</keyword>
<feature type="compositionally biased region" description="Basic residues" evidence="1">
    <location>
        <begin position="809"/>
        <end position="819"/>
    </location>
</feature>
<proteinExistence type="predicted"/>
<feature type="compositionally biased region" description="Basic and acidic residues" evidence="1">
    <location>
        <begin position="586"/>
        <end position="598"/>
    </location>
</feature>
<feature type="compositionally biased region" description="Basic and acidic residues" evidence="1">
    <location>
        <begin position="655"/>
        <end position="766"/>
    </location>
</feature>
<name>A0A7J0EYE4_9ERIC</name>
<evidence type="ECO:0000313" key="3">
    <source>
        <dbReference type="Proteomes" id="UP000585474"/>
    </source>
</evidence>
<dbReference type="AlphaFoldDB" id="A0A7J0EYE4"/>
<feature type="region of interest" description="Disordered" evidence="1">
    <location>
        <begin position="335"/>
        <end position="381"/>
    </location>
</feature>
<dbReference type="EMBL" id="BJWL01000007">
    <property type="protein sequence ID" value="GFY91438.1"/>
    <property type="molecule type" value="Genomic_DNA"/>
</dbReference>
<protein>
    <submittedName>
        <fullName evidence="2">Cyclin-like protein</fullName>
    </submittedName>
</protein>
<comment type="caution">
    <text evidence="2">The sequence shown here is derived from an EMBL/GenBank/DDBJ whole genome shotgun (WGS) entry which is preliminary data.</text>
</comment>
<dbReference type="OrthoDB" id="540503at2759"/>
<feature type="compositionally biased region" description="Basic and acidic residues" evidence="1">
    <location>
        <begin position="351"/>
        <end position="372"/>
    </location>
</feature>
<dbReference type="InterPro" id="IPR031937">
    <property type="entry name" value="PNISR"/>
</dbReference>
<evidence type="ECO:0000313" key="2">
    <source>
        <dbReference type="EMBL" id="GFY91438.1"/>
    </source>
</evidence>
<feature type="region of interest" description="Disordered" evidence="1">
    <location>
        <begin position="463"/>
        <end position="536"/>
    </location>
</feature>
<feature type="compositionally biased region" description="Polar residues" evidence="1">
    <location>
        <begin position="496"/>
        <end position="505"/>
    </location>
</feature>
<accession>A0A7J0EYE4</accession>
<dbReference type="Proteomes" id="UP000585474">
    <property type="component" value="Unassembled WGS sequence"/>
</dbReference>